<dbReference type="PANTHER" id="PTHR11254">
    <property type="entry name" value="HECT DOMAIN UBIQUITIN-PROTEIN LIGASE"/>
    <property type="match status" value="1"/>
</dbReference>
<reference evidence="9 10" key="1">
    <citation type="submission" date="2019-03" db="EMBL/GenBank/DDBJ databases">
        <title>Single cell metagenomics reveals metabolic interactions within the superorganism composed of flagellate Streblomastix strix and complex community of Bacteroidetes bacteria on its surface.</title>
        <authorList>
            <person name="Treitli S.C."/>
            <person name="Kolisko M."/>
            <person name="Husnik F."/>
            <person name="Keeling P."/>
            <person name="Hampl V."/>
        </authorList>
    </citation>
    <scope>NUCLEOTIDE SEQUENCE [LARGE SCALE GENOMIC DNA]</scope>
    <source>
        <strain evidence="9">ST1C</strain>
    </source>
</reference>
<evidence type="ECO:0000256" key="6">
    <source>
        <dbReference type="PROSITE-ProRule" id="PRU00104"/>
    </source>
</evidence>
<dbReference type="EMBL" id="SNRW01011968">
    <property type="protein sequence ID" value="KAA6374457.1"/>
    <property type="molecule type" value="Genomic_DNA"/>
</dbReference>
<dbReference type="SUPFAM" id="SSF56204">
    <property type="entry name" value="Hect, E3 ligase catalytic domain"/>
    <property type="match status" value="1"/>
</dbReference>
<proteinExistence type="predicted"/>
<dbReference type="InterPro" id="IPR050409">
    <property type="entry name" value="E3_ubiq-protein_ligase"/>
</dbReference>
<dbReference type="InterPro" id="IPR035983">
    <property type="entry name" value="Hect_E3_ubiquitin_ligase"/>
</dbReference>
<accession>A0A5J4UVX6</accession>
<evidence type="ECO:0000256" key="4">
    <source>
        <dbReference type="ARBA" id="ARBA00022679"/>
    </source>
</evidence>
<dbReference type="GO" id="GO:0061630">
    <property type="term" value="F:ubiquitin protein ligase activity"/>
    <property type="evidence" value="ECO:0007669"/>
    <property type="project" value="UniProtKB-EC"/>
</dbReference>
<sequence length="320" mass="37495">MLREVTSQELIREIKKSDQYNIPSEERMEQLEERVKEYQRFTRGYSSNVLHYTNGLVTQMKISKRELEKSIKKLNEMKKNREQRERNTKNNELISKEEKTYFHQANYASKQYIRTVQLILTTEQGNSSQQSEIPRPSLSKVPIQYNEVKNESRVRIDRQNILETTEVQLWELRKRQELRKKIYVVFVNESGSDAGGLSAEWFTEYFKEATNSLNGIFRHHGSNNRLTVFGDDHQQGKCRRSPIQQSQNIDLPQIKSKDGLSDEELQDQLPWWAAGAMIGKVLLLQQITTSCCLDYSLWRQLLGQSPCIEDLGEEEQITAK</sequence>
<comment type="caution">
    <text evidence="9">The sequence shown here is derived from an EMBL/GenBank/DDBJ whole genome shotgun (WGS) entry which is preliminary data.</text>
</comment>
<dbReference type="PANTHER" id="PTHR11254:SF440">
    <property type="entry name" value="E3 UBIQUITIN-PROTEIN LIGASE NEDD-4"/>
    <property type="match status" value="1"/>
</dbReference>
<feature type="domain" description="HECT" evidence="8">
    <location>
        <begin position="174"/>
        <end position="226"/>
    </location>
</feature>
<keyword evidence="5 6" id="KW-0833">Ubl conjugation pathway</keyword>
<organism evidence="9 10">
    <name type="scientific">Streblomastix strix</name>
    <dbReference type="NCBI Taxonomy" id="222440"/>
    <lineage>
        <taxon>Eukaryota</taxon>
        <taxon>Metamonada</taxon>
        <taxon>Preaxostyla</taxon>
        <taxon>Oxymonadida</taxon>
        <taxon>Streblomastigidae</taxon>
        <taxon>Streblomastix</taxon>
    </lineage>
</organism>
<evidence type="ECO:0000256" key="5">
    <source>
        <dbReference type="ARBA" id="ARBA00022786"/>
    </source>
</evidence>
<feature type="region of interest" description="Disordered" evidence="7">
    <location>
        <begin position="78"/>
        <end position="97"/>
    </location>
</feature>
<dbReference type="Gene3D" id="3.90.1750.10">
    <property type="entry name" value="Hect, E3 ligase catalytic domains"/>
    <property type="match status" value="1"/>
</dbReference>
<evidence type="ECO:0000256" key="7">
    <source>
        <dbReference type="SAM" id="MobiDB-lite"/>
    </source>
</evidence>
<comment type="caution">
    <text evidence="6">Lacks conserved residue(s) required for the propagation of feature annotation.</text>
</comment>
<feature type="non-terminal residue" evidence="9">
    <location>
        <position position="320"/>
    </location>
</feature>
<evidence type="ECO:0000313" key="9">
    <source>
        <dbReference type="EMBL" id="KAA6374457.1"/>
    </source>
</evidence>
<dbReference type="EC" id="2.3.2.26" evidence="3"/>
<evidence type="ECO:0000256" key="3">
    <source>
        <dbReference type="ARBA" id="ARBA00012485"/>
    </source>
</evidence>
<comment type="pathway">
    <text evidence="2">Protein modification; protein ubiquitination.</text>
</comment>
<dbReference type="AlphaFoldDB" id="A0A5J4UVX6"/>
<dbReference type="GO" id="GO:0016567">
    <property type="term" value="P:protein ubiquitination"/>
    <property type="evidence" value="ECO:0007669"/>
    <property type="project" value="TreeGrafter"/>
</dbReference>
<keyword evidence="4" id="KW-0808">Transferase</keyword>
<evidence type="ECO:0000313" key="10">
    <source>
        <dbReference type="Proteomes" id="UP000324800"/>
    </source>
</evidence>
<evidence type="ECO:0000259" key="8">
    <source>
        <dbReference type="PROSITE" id="PS50237"/>
    </source>
</evidence>
<dbReference type="PROSITE" id="PS50237">
    <property type="entry name" value="HECT"/>
    <property type="match status" value="1"/>
</dbReference>
<gene>
    <name evidence="9" type="ORF">EZS28_030016</name>
</gene>
<protein>
    <recommendedName>
        <fullName evidence="3">HECT-type E3 ubiquitin transferase</fullName>
        <ecNumber evidence="3">2.3.2.26</ecNumber>
    </recommendedName>
</protein>
<comment type="catalytic activity">
    <reaction evidence="1">
        <text>S-ubiquitinyl-[E2 ubiquitin-conjugating enzyme]-L-cysteine + [acceptor protein]-L-lysine = [E2 ubiquitin-conjugating enzyme]-L-cysteine + N(6)-ubiquitinyl-[acceptor protein]-L-lysine.</text>
        <dbReference type="EC" id="2.3.2.26"/>
    </reaction>
</comment>
<evidence type="ECO:0000256" key="1">
    <source>
        <dbReference type="ARBA" id="ARBA00000885"/>
    </source>
</evidence>
<evidence type="ECO:0000256" key="2">
    <source>
        <dbReference type="ARBA" id="ARBA00004906"/>
    </source>
</evidence>
<dbReference type="GO" id="GO:0006511">
    <property type="term" value="P:ubiquitin-dependent protein catabolic process"/>
    <property type="evidence" value="ECO:0007669"/>
    <property type="project" value="TreeGrafter"/>
</dbReference>
<name>A0A5J4UVX6_9EUKA</name>
<dbReference type="GO" id="GO:0005737">
    <property type="term" value="C:cytoplasm"/>
    <property type="evidence" value="ECO:0007669"/>
    <property type="project" value="TreeGrafter"/>
</dbReference>
<dbReference type="Proteomes" id="UP000324800">
    <property type="component" value="Unassembled WGS sequence"/>
</dbReference>
<dbReference type="InterPro" id="IPR000569">
    <property type="entry name" value="HECT_dom"/>
</dbReference>